<dbReference type="PROSITE" id="PS50956">
    <property type="entry name" value="HTH_ASNC_2"/>
    <property type="match status" value="1"/>
</dbReference>
<dbReference type="Pfam" id="PF13404">
    <property type="entry name" value="HTH_AsnC-type"/>
    <property type="match status" value="1"/>
</dbReference>
<name>A0ABS7PTD0_9SPHN</name>
<keyword evidence="3" id="KW-0804">Transcription</keyword>
<dbReference type="CDD" id="cd00090">
    <property type="entry name" value="HTH_ARSR"/>
    <property type="match status" value="1"/>
</dbReference>
<dbReference type="EMBL" id="JAINVV010000008">
    <property type="protein sequence ID" value="MBY8824239.1"/>
    <property type="molecule type" value="Genomic_DNA"/>
</dbReference>
<dbReference type="InterPro" id="IPR019888">
    <property type="entry name" value="Tscrpt_reg_AsnC-like"/>
</dbReference>
<keyword evidence="1" id="KW-0805">Transcription regulation</keyword>
<evidence type="ECO:0000256" key="2">
    <source>
        <dbReference type="ARBA" id="ARBA00023125"/>
    </source>
</evidence>
<evidence type="ECO:0000256" key="4">
    <source>
        <dbReference type="SAM" id="MobiDB-lite"/>
    </source>
</evidence>
<comment type="caution">
    <text evidence="6">The sequence shown here is derived from an EMBL/GenBank/DDBJ whole genome shotgun (WGS) entry which is preliminary data.</text>
</comment>
<evidence type="ECO:0000256" key="3">
    <source>
        <dbReference type="ARBA" id="ARBA00023163"/>
    </source>
</evidence>
<feature type="region of interest" description="Disordered" evidence="4">
    <location>
        <begin position="1"/>
        <end position="23"/>
    </location>
</feature>
<dbReference type="PANTHER" id="PTHR30154">
    <property type="entry name" value="LEUCINE-RESPONSIVE REGULATORY PROTEIN"/>
    <property type="match status" value="1"/>
</dbReference>
<gene>
    <name evidence="6" type="ORF">K7G82_18180</name>
</gene>
<evidence type="ECO:0000313" key="7">
    <source>
        <dbReference type="Proteomes" id="UP000706039"/>
    </source>
</evidence>
<dbReference type="Proteomes" id="UP000706039">
    <property type="component" value="Unassembled WGS sequence"/>
</dbReference>
<dbReference type="SMART" id="SM00344">
    <property type="entry name" value="HTH_ASNC"/>
    <property type="match status" value="1"/>
</dbReference>
<keyword evidence="2" id="KW-0238">DNA-binding</keyword>
<evidence type="ECO:0000259" key="5">
    <source>
        <dbReference type="PROSITE" id="PS50956"/>
    </source>
</evidence>
<dbReference type="Pfam" id="PF01037">
    <property type="entry name" value="AsnC_trans_reg"/>
    <property type="match status" value="1"/>
</dbReference>
<organism evidence="6 7">
    <name type="scientific">Sphingomonas colocasiae</name>
    <dbReference type="NCBI Taxonomy" id="1848973"/>
    <lineage>
        <taxon>Bacteria</taxon>
        <taxon>Pseudomonadati</taxon>
        <taxon>Pseudomonadota</taxon>
        <taxon>Alphaproteobacteria</taxon>
        <taxon>Sphingomonadales</taxon>
        <taxon>Sphingomonadaceae</taxon>
        <taxon>Sphingomonas</taxon>
    </lineage>
</organism>
<accession>A0ABS7PTD0</accession>
<dbReference type="InterPro" id="IPR011991">
    <property type="entry name" value="ArsR-like_HTH"/>
</dbReference>
<protein>
    <submittedName>
        <fullName evidence="6">Lrp/AsnC family transcriptional regulator</fullName>
    </submittedName>
</protein>
<dbReference type="Gene3D" id="3.30.70.920">
    <property type="match status" value="1"/>
</dbReference>
<sequence length="188" mass="20493">MAEKGRGGARRGGESPPLASAGVDDTHELNSRIIRLLQQDGRMPYSNIAAAVGVSEGTVRNRVRQLIDDNVITIQAEALPEAFGYAFNAQTFINAAPGADIEALIARLSDVPEVFYLIMTLGRFDIGLATYHRSHEDYRTFLIDHCYGQPDIAAVETAMVLKVHKMRLQWELDKGARGAVLAKGGKGQ</sequence>
<dbReference type="InterPro" id="IPR011008">
    <property type="entry name" value="Dimeric_a/b-barrel"/>
</dbReference>
<dbReference type="PRINTS" id="PR00033">
    <property type="entry name" value="HTHASNC"/>
</dbReference>
<dbReference type="InterPro" id="IPR019887">
    <property type="entry name" value="Tscrpt_reg_AsnC/Lrp_C"/>
</dbReference>
<dbReference type="SUPFAM" id="SSF46785">
    <property type="entry name" value="Winged helix' DNA-binding domain"/>
    <property type="match status" value="1"/>
</dbReference>
<proteinExistence type="predicted"/>
<dbReference type="Gene3D" id="1.10.10.10">
    <property type="entry name" value="Winged helix-like DNA-binding domain superfamily/Winged helix DNA-binding domain"/>
    <property type="match status" value="1"/>
</dbReference>
<dbReference type="InterPro" id="IPR000485">
    <property type="entry name" value="AsnC-type_HTH_dom"/>
</dbReference>
<dbReference type="SUPFAM" id="SSF54909">
    <property type="entry name" value="Dimeric alpha+beta barrel"/>
    <property type="match status" value="1"/>
</dbReference>
<feature type="domain" description="HTH asnC-type" evidence="5">
    <location>
        <begin position="32"/>
        <end position="86"/>
    </location>
</feature>
<evidence type="ECO:0000313" key="6">
    <source>
        <dbReference type="EMBL" id="MBY8824239.1"/>
    </source>
</evidence>
<keyword evidence="7" id="KW-1185">Reference proteome</keyword>
<dbReference type="InterPro" id="IPR036390">
    <property type="entry name" value="WH_DNA-bd_sf"/>
</dbReference>
<dbReference type="InterPro" id="IPR036388">
    <property type="entry name" value="WH-like_DNA-bd_sf"/>
</dbReference>
<reference evidence="6 7" key="1">
    <citation type="submission" date="2021-08" db="EMBL/GenBank/DDBJ databases">
        <authorList>
            <person name="Tuo L."/>
        </authorList>
    </citation>
    <scope>NUCLEOTIDE SEQUENCE [LARGE SCALE GENOMIC DNA]</scope>
    <source>
        <strain evidence="6 7">JCM 31229</strain>
    </source>
</reference>
<evidence type="ECO:0000256" key="1">
    <source>
        <dbReference type="ARBA" id="ARBA00023015"/>
    </source>
</evidence>
<dbReference type="PANTHER" id="PTHR30154:SF34">
    <property type="entry name" value="TRANSCRIPTIONAL REGULATOR AZLB"/>
    <property type="match status" value="1"/>
</dbReference>
<dbReference type="RefSeq" id="WP_222991319.1">
    <property type="nucleotide sequence ID" value="NZ_JAINVV010000008.1"/>
</dbReference>